<dbReference type="EMBL" id="MNPL01005988">
    <property type="protein sequence ID" value="OQR75681.1"/>
    <property type="molecule type" value="Genomic_DNA"/>
</dbReference>
<keyword evidence="1" id="KW-1133">Transmembrane helix</keyword>
<reference evidence="2 3" key="1">
    <citation type="journal article" date="2017" name="Gigascience">
        <title>Draft genome of the honey bee ectoparasitic mite, Tropilaelaps mercedesae, is shaped by the parasitic life history.</title>
        <authorList>
            <person name="Dong X."/>
            <person name="Armstrong S.D."/>
            <person name="Xia D."/>
            <person name="Makepeace B.L."/>
            <person name="Darby A.C."/>
            <person name="Kadowaki T."/>
        </authorList>
    </citation>
    <scope>NUCLEOTIDE SEQUENCE [LARGE SCALE GENOMIC DNA]</scope>
    <source>
        <strain evidence="2">Wuxi-XJTLU</strain>
    </source>
</reference>
<protein>
    <submittedName>
        <fullName evidence="2">Uncharacterized protein</fullName>
    </submittedName>
</protein>
<keyword evidence="3" id="KW-1185">Reference proteome</keyword>
<gene>
    <name evidence="2" type="ORF">BIW11_03215</name>
</gene>
<keyword evidence="1" id="KW-0472">Membrane</keyword>
<feature type="transmembrane region" description="Helical" evidence="1">
    <location>
        <begin position="98"/>
        <end position="131"/>
    </location>
</feature>
<comment type="caution">
    <text evidence="2">The sequence shown here is derived from an EMBL/GenBank/DDBJ whole genome shotgun (WGS) entry which is preliminary data.</text>
</comment>
<accession>A0A1V9XQE8</accession>
<keyword evidence="1" id="KW-0812">Transmembrane</keyword>
<proteinExistence type="predicted"/>
<dbReference type="InParanoid" id="A0A1V9XQE8"/>
<evidence type="ECO:0000313" key="3">
    <source>
        <dbReference type="Proteomes" id="UP000192247"/>
    </source>
</evidence>
<organism evidence="2 3">
    <name type="scientific">Tropilaelaps mercedesae</name>
    <dbReference type="NCBI Taxonomy" id="418985"/>
    <lineage>
        <taxon>Eukaryota</taxon>
        <taxon>Metazoa</taxon>
        <taxon>Ecdysozoa</taxon>
        <taxon>Arthropoda</taxon>
        <taxon>Chelicerata</taxon>
        <taxon>Arachnida</taxon>
        <taxon>Acari</taxon>
        <taxon>Parasitiformes</taxon>
        <taxon>Mesostigmata</taxon>
        <taxon>Gamasina</taxon>
        <taxon>Dermanyssoidea</taxon>
        <taxon>Laelapidae</taxon>
        <taxon>Tropilaelaps</taxon>
    </lineage>
</organism>
<sequence>MGLRLREMDPLILDERQSLSKRDNWHAERPAPPARSMISTPAFIFLIASKLILFVCLFVYSFACLFVYSFACLFVYSLACLFVHSFACLFVYSLACLFVYSLACLFVCSLAGLFVCSFACLFVYSFACLFVCSLACLFVYSLACLIVCSFACLFVVCLFVWPSTFCGSGDHIESRYSEPKPRKAGHILQRYVRYSHPSRAFLHLQRSTQPREAASRLLSDCLGAKRRNPTVRTLHACPPPEEY</sequence>
<dbReference type="AlphaFoldDB" id="A0A1V9XQE8"/>
<dbReference type="STRING" id="418985.A0A1V9XQE8"/>
<feature type="transmembrane region" description="Helical" evidence="1">
    <location>
        <begin position="42"/>
        <end position="66"/>
    </location>
</feature>
<name>A0A1V9XQE8_9ACAR</name>
<feature type="transmembrane region" description="Helical" evidence="1">
    <location>
        <begin position="138"/>
        <end position="161"/>
    </location>
</feature>
<dbReference type="Proteomes" id="UP000192247">
    <property type="component" value="Unassembled WGS sequence"/>
</dbReference>
<feature type="transmembrane region" description="Helical" evidence="1">
    <location>
        <begin position="73"/>
        <end position="92"/>
    </location>
</feature>
<evidence type="ECO:0000256" key="1">
    <source>
        <dbReference type="SAM" id="Phobius"/>
    </source>
</evidence>
<evidence type="ECO:0000313" key="2">
    <source>
        <dbReference type="EMBL" id="OQR75681.1"/>
    </source>
</evidence>